<dbReference type="eggNOG" id="ENOG502T7WI">
    <property type="taxonomic scope" value="Eukaryota"/>
</dbReference>
<reference evidence="3" key="1">
    <citation type="submission" date="2015-07" db="EMBL/GenBank/DDBJ databases">
        <authorList>
            <person name="Teixeira M.M."/>
            <person name="Souza R.C."/>
            <person name="Almeida L.G."/>
            <person name="Vicente V.A."/>
            <person name="de Hoog S."/>
            <person name="Bocca A.L."/>
            <person name="de Almeida S.R."/>
            <person name="Vasconcelos A.T."/>
            <person name="Felipe M.S."/>
        </authorList>
    </citation>
    <scope>NUCLEOTIDE SEQUENCE [LARGE SCALE GENOMIC DNA]</scope>
    <source>
        <strain evidence="3">KSF</strain>
    </source>
</reference>
<feature type="region of interest" description="Disordered" evidence="1">
    <location>
        <begin position="309"/>
        <end position="432"/>
    </location>
</feature>
<dbReference type="EMBL" id="LGRB01000011">
    <property type="protein sequence ID" value="OCT48863.1"/>
    <property type="molecule type" value="Genomic_DNA"/>
</dbReference>
<sequence>MVHADHDEPSFFNDGANHIQQQVHQLYRTSSPTRALVFRYLDEHPDAHQEYLELLRPFGPMGSLNPSFGAEVASESDFYLSATAEGYFLQPDDGLQEDLWQLVTGVEEAADELEFEYPSDLEGFGVDDATDDEVPPQAGPEVLLDTINTNSIDSDDVDPHVNSDSEDNANGATIVSNNTVIIDSSDADPVANNDNGLNTDDTTTIDNTAANTVSNDAPVDASSADTNMVPYPAPAHLVAASRSQPAARAWALWEEDACIRHVLDIHHEGQIQGEARFAEALRRMQLVDGCKRTGGGAVKNFWNRKGRLRSRFDERRNKRAPLATSQQGRKVARTTTTSKQRKDTPSAHVTKSRSTTTRCQKTPEYSSEEDEDEESDFIVESDNDEPEHIRQSRKRKDRDDDSEDDYQPSPTLINSVAKGLRTSKRVRSVAQC</sequence>
<feature type="compositionally biased region" description="Basic residues" evidence="1">
    <location>
        <begin position="421"/>
        <end position="432"/>
    </location>
</feature>
<feature type="compositionally biased region" description="Polar residues" evidence="1">
    <location>
        <begin position="347"/>
        <end position="360"/>
    </location>
</feature>
<dbReference type="Proteomes" id="UP000094526">
    <property type="component" value="Unassembled WGS sequence"/>
</dbReference>
<accession>A0A1C1CK10</accession>
<evidence type="ECO:0000313" key="2">
    <source>
        <dbReference type="EMBL" id="OCT48863.1"/>
    </source>
</evidence>
<dbReference type="AlphaFoldDB" id="A0A1C1CK10"/>
<gene>
    <name evidence="2" type="ORF">CLCR_04908</name>
</gene>
<evidence type="ECO:0000313" key="3">
    <source>
        <dbReference type="Proteomes" id="UP000094526"/>
    </source>
</evidence>
<organism evidence="2 3">
    <name type="scientific">Cladophialophora carrionii</name>
    <dbReference type="NCBI Taxonomy" id="86049"/>
    <lineage>
        <taxon>Eukaryota</taxon>
        <taxon>Fungi</taxon>
        <taxon>Dikarya</taxon>
        <taxon>Ascomycota</taxon>
        <taxon>Pezizomycotina</taxon>
        <taxon>Eurotiomycetes</taxon>
        <taxon>Chaetothyriomycetidae</taxon>
        <taxon>Chaetothyriales</taxon>
        <taxon>Herpotrichiellaceae</taxon>
        <taxon>Cladophialophora</taxon>
    </lineage>
</organism>
<feature type="compositionally biased region" description="Acidic residues" evidence="1">
    <location>
        <begin position="366"/>
        <end position="385"/>
    </location>
</feature>
<evidence type="ECO:0000256" key="1">
    <source>
        <dbReference type="SAM" id="MobiDB-lite"/>
    </source>
</evidence>
<name>A0A1C1CK10_9EURO</name>
<feature type="compositionally biased region" description="Polar residues" evidence="1">
    <location>
        <begin position="323"/>
        <end position="338"/>
    </location>
</feature>
<dbReference type="VEuPathDB" id="FungiDB:G647_03048"/>
<dbReference type="VEuPathDB" id="FungiDB:CLCR_04908"/>
<proteinExistence type="predicted"/>
<comment type="caution">
    <text evidence="2">The sequence shown here is derived from an EMBL/GenBank/DDBJ whole genome shotgun (WGS) entry which is preliminary data.</text>
</comment>
<keyword evidence="3" id="KW-1185">Reference proteome</keyword>
<dbReference type="OrthoDB" id="4120788at2759"/>
<protein>
    <submittedName>
        <fullName evidence="2">Uncharacterized protein</fullName>
    </submittedName>
</protein>